<keyword evidence="3" id="KW-0808">Transferase</keyword>
<comment type="similarity">
    <text evidence="2">Belongs to the PC-esterase family. CASD1 subfamily.</text>
</comment>
<keyword evidence="4 9" id="KW-0812">Transmembrane</keyword>
<keyword evidence="5 9" id="KW-1133">Transmembrane helix</keyword>
<reference evidence="12" key="1">
    <citation type="submission" date="2017-01" db="EMBL/GenBank/DDBJ databases">
        <title>Comparative genomics of anhydrobiosis in the tardigrade Hypsibius dujardini.</title>
        <authorList>
            <person name="Yoshida Y."/>
            <person name="Koutsovoulos G."/>
            <person name="Laetsch D."/>
            <person name="Stevens L."/>
            <person name="Kumar S."/>
            <person name="Horikawa D."/>
            <person name="Ishino K."/>
            <person name="Komine S."/>
            <person name="Tomita M."/>
            <person name="Blaxter M."/>
            <person name="Arakawa K."/>
        </authorList>
    </citation>
    <scope>NUCLEOTIDE SEQUENCE [LARGE SCALE GENOMIC DNA]</scope>
    <source>
        <strain evidence="12">Z151</strain>
    </source>
</reference>
<dbReference type="AlphaFoldDB" id="A0A9X6NEJ7"/>
<feature type="transmembrane region" description="Helical" evidence="9">
    <location>
        <begin position="559"/>
        <end position="578"/>
    </location>
</feature>
<feature type="transmembrane region" description="Helical" evidence="9">
    <location>
        <begin position="492"/>
        <end position="513"/>
    </location>
</feature>
<feature type="transmembrane region" description="Helical" evidence="9">
    <location>
        <begin position="388"/>
        <end position="408"/>
    </location>
</feature>
<accession>A0A9X6NEJ7</accession>
<dbReference type="GO" id="GO:0016020">
    <property type="term" value="C:membrane"/>
    <property type="evidence" value="ECO:0007669"/>
    <property type="project" value="UniProtKB-SubCell"/>
</dbReference>
<feature type="transmembrane region" description="Helical" evidence="9">
    <location>
        <begin position="93"/>
        <end position="110"/>
    </location>
</feature>
<evidence type="ECO:0000256" key="6">
    <source>
        <dbReference type="ARBA" id="ARBA00023136"/>
    </source>
</evidence>
<keyword evidence="12" id="KW-1185">Reference proteome</keyword>
<evidence type="ECO:0000256" key="5">
    <source>
        <dbReference type="ARBA" id="ARBA00022989"/>
    </source>
</evidence>
<organism evidence="11 12">
    <name type="scientific">Hypsibius exemplaris</name>
    <name type="common">Freshwater tardigrade</name>
    <dbReference type="NCBI Taxonomy" id="2072580"/>
    <lineage>
        <taxon>Eukaryota</taxon>
        <taxon>Metazoa</taxon>
        <taxon>Ecdysozoa</taxon>
        <taxon>Tardigrada</taxon>
        <taxon>Eutardigrada</taxon>
        <taxon>Parachela</taxon>
        <taxon>Hypsibioidea</taxon>
        <taxon>Hypsibiidae</taxon>
        <taxon>Hypsibius</taxon>
    </lineage>
</organism>
<feature type="transmembrane region" description="Helical" evidence="9">
    <location>
        <begin position="769"/>
        <end position="789"/>
    </location>
</feature>
<dbReference type="GO" id="GO:0005975">
    <property type="term" value="P:carbohydrate metabolic process"/>
    <property type="evidence" value="ECO:0007669"/>
    <property type="project" value="UniProtKB-ARBA"/>
</dbReference>
<feature type="transmembrane region" description="Helical" evidence="9">
    <location>
        <begin position="534"/>
        <end position="553"/>
    </location>
</feature>
<dbReference type="EMBL" id="MTYJ01000283">
    <property type="protein sequence ID" value="OWA52722.1"/>
    <property type="molecule type" value="Genomic_DNA"/>
</dbReference>
<evidence type="ECO:0000256" key="1">
    <source>
        <dbReference type="ARBA" id="ARBA00004141"/>
    </source>
</evidence>
<dbReference type="Pfam" id="PF07779">
    <property type="entry name" value="Cas1_AcylT"/>
    <property type="match status" value="1"/>
</dbReference>
<feature type="transmembrane region" description="Helical" evidence="9">
    <location>
        <begin position="867"/>
        <end position="886"/>
    </location>
</feature>
<evidence type="ECO:0000256" key="2">
    <source>
        <dbReference type="ARBA" id="ARBA00010666"/>
    </source>
</evidence>
<keyword evidence="7" id="KW-0325">Glycoprotein</keyword>
<evidence type="ECO:0000256" key="7">
    <source>
        <dbReference type="ARBA" id="ARBA00023180"/>
    </source>
</evidence>
<feature type="transmembrane region" description="Helical" evidence="9">
    <location>
        <begin position="738"/>
        <end position="757"/>
    </location>
</feature>
<comment type="caution">
    <text evidence="11">The sequence shown here is derived from an EMBL/GenBank/DDBJ whole genome shotgun (WGS) entry which is preliminary data.</text>
</comment>
<proteinExistence type="inferred from homology"/>
<evidence type="ECO:0000256" key="9">
    <source>
        <dbReference type="SAM" id="Phobius"/>
    </source>
</evidence>
<keyword evidence="6 9" id="KW-0472">Membrane</keyword>
<dbReference type="GO" id="GO:0005794">
    <property type="term" value="C:Golgi apparatus"/>
    <property type="evidence" value="ECO:0007669"/>
    <property type="project" value="UniProtKB-ARBA"/>
</dbReference>
<dbReference type="Proteomes" id="UP000192578">
    <property type="component" value="Unassembled WGS sequence"/>
</dbReference>
<feature type="transmembrane region" description="Helical" evidence="9">
    <location>
        <begin position="590"/>
        <end position="607"/>
    </location>
</feature>
<name>A0A9X6NEJ7_HYPEX</name>
<evidence type="ECO:0000256" key="4">
    <source>
        <dbReference type="ARBA" id="ARBA00022692"/>
    </source>
</evidence>
<comment type="subcellular location">
    <subcellularLocation>
        <location evidence="1">Membrane</location>
        <topology evidence="1">Multi-pass membrane protein</topology>
    </subcellularLocation>
</comment>
<dbReference type="GO" id="GO:0016740">
    <property type="term" value="F:transferase activity"/>
    <property type="evidence" value="ECO:0007669"/>
    <property type="project" value="UniProtKB-KW"/>
</dbReference>
<evidence type="ECO:0000313" key="11">
    <source>
        <dbReference type="EMBL" id="OWA52722.1"/>
    </source>
</evidence>
<dbReference type="OrthoDB" id="1932925at2759"/>
<evidence type="ECO:0000256" key="8">
    <source>
        <dbReference type="SAM" id="MobiDB-lite"/>
    </source>
</evidence>
<feature type="domain" description="Cas1p 10 TM acyl transferase" evidence="10">
    <location>
        <begin position="371"/>
        <end position="870"/>
    </location>
</feature>
<feature type="transmembrane region" description="Helical" evidence="9">
    <location>
        <begin position="647"/>
        <end position="666"/>
    </location>
</feature>
<feature type="transmembrane region" description="Helical" evidence="9">
    <location>
        <begin position="613"/>
        <end position="635"/>
    </location>
</feature>
<protein>
    <submittedName>
        <fullName evidence="11">CAS1 domain-containing protein 1</fullName>
    </submittedName>
</protein>
<feature type="region of interest" description="Disordered" evidence="8">
    <location>
        <begin position="40"/>
        <end position="63"/>
    </location>
</feature>
<evidence type="ECO:0000313" key="12">
    <source>
        <dbReference type="Proteomes" id="UP000192578"/>
    </source>
</evidence>
<evidence type="ECO:0000259" key="10">
    <source>
        <dbReference type="Pfam" id="PF07779"/>
    </source>
</evidence>
<dbReference type="PANTHER" id="PTHR13533:SF1">
    <property type="entry name" value="N-ACETYLNEURAMINATE 9-O-ACETYLTRANSFERASE"/>
    <property type="match status" value="1"/>
</dbReference>
<dbReference type="InterPro" id="IPR012419">
    <property type="entry name" value="Cas1_AcylTrans_dom"/>
</dbReference>
<evidence type="ECO:0000256" key="3">
    <source>
        <dbReference type="ARBA" id="ARBA00022679"/>
    </source>
</evidence>
<dbReference type="PANTHER" id="PTHR13533">
    <property type="entry name" value="N-ACETYLNEURAMINATE 9-O-ACETYLTRANSFERASE"/>
    <property type="match status" value="1"/>
</dbReference>
<sequence length="888" mass="101773">MDRQNSSKISSDFNSSLNAEAAEAAAHLSISRSAGNLTAVVGPSDSATEEEQPVGKKDGGKQSVWQAKMSRARSLIFAATSPIPFHYVTMRNIKLFAFLLILVFIIYHGVQRNLGNPDSCQWLLRTGRLQGNTVWQPDGCMMHSYTHAQSRVCVRRTRHGSSSQANSLVFIGDSRIRYLFNYTVLSLTGSAPVYPNGKHHDVSVSDPGVNLTFKFFWHPYADDSMKRRVEEVSASIDADFPVMVIMGSGTWTIKSTNQTDKAFEGYRSNMSSLLAPAMDALGKRAKLVWMQQEPVFERLLSPERKMIDNGQIGRYNWAAEEALRGKAVQVMHANHLLFWYTADSEDGIHQGNESLRLTLQILLNYHCNHEMRHRDATCCVTPEPLHSLQIASLSVFAVFVVIAVVLFVRRHGTVVFRNMTMRWRRQALYNNGSREFEDHEKLLTVKDAKLGKRTKSRYDVICETSFALAKLGFIMGYFVLCDRTDFFKKENKYYSNVNFFVPLTYIFLVGMFFSERSDQTVLLHRDQTDEWKGWMQFVILVYHMTAGSTKLPIYMHMRVLVSSYLFLNGYAHFMYFWHKGDVGAYRFFQIMFRMNLLVFCLCLVMHSPYQFYYFVPLVTFWFFITYLTMALPPRLTEASSLTNPRHLFYMVIKFVILFALITTLYVSETFFDHIFLTKPWAVLFLKDNSGSEWFFRWRLDRYSVLQGMVFGFVVSLARRHGWLNETFSENLFALRKSFAAVGVGILGLVGYLVFALLCPSKTQCNEVHTYVEIVPILGFIAVRNTFGVVRRRFSTLFAWAGRLSLELFIVQFHVWLAADTYGVLVFIPGSPMLNVMFTSFIYLCVAHEVHEVTGVLAEHLVPKDWKYLVMAVGLFGLLLSLLAACYGL</sequence>
<feature type="transmembrane region" description="Helical" evidence="9">
    <location>
        <begin position="821"/>
        <end position="846"/>
    </location>
</feature>
<gene>
    <name evidence="11" type="ORF">BV898_17168</name>
</gene>
<feature type="transmembrane region" description="Helical" evidence="9">
    <location>
        <begin position="796"/>
        <end position="815"/>
    </location>
</feature>